<evidence type="ECO:0000313" key="2">
    <source>
        <dbReference type="Proteomes" id="UP000050465"/>
    </source>
</evidence>
<sequence length="79" mass="8760">MTNYTPVSCELYDKLEAIATLHRTSQITYRNEAGNPINVESQIVDVYAKDGADYCKLADDTIIRLDHLEAITAGGEKVL</sequence>
<dbReference type="STRING" id="1666911.HLUCCA11_12045"/>
<comment type="caution">
    <text evidence="1">The sequence shown here is derived from an EMBL/GenBank/DDBJ whole genome shotgun (WGS) entry which is preliminary data.</text>
</comment>
<proteinExistence type="predicted"/>
<dbReference type="InterPro" id="IPR038626">
    <property type="entry name" value="Rof-like_sf"/>
</dbReference>
<name>A0A0P8DFL6_9CYAN</name>
<protein>
    <submittedName>
        <fullName evidence="1">Modulator of Rho-dependent transcription termination (ROF)</fullName>
    </submittedName>
</protein>
<evidence type="ECO:0000313" key="1">
    <source>
        <dbReference type="EMBL" id="KPQ35144.1"/>
    </source>
</evidence>
<organism evidence="1 2">
    <name type="scientific">Phormidesmis priestleyi Ana</name>
    <dbReference type="NCBI Taxonomy" id="1666911"/>
    <lineage>
        <taxon>Bacteria</taxon>
        <taxon>Bacillati</taxon>
        <taxon>Cyanobacteriota</taxon>
        <taxon>Cyanophyceae</taxon>
        <taxon>Leptolyngbyales</taxon>
        <taxon>Leptolyngbyaceae</taxon>
        <taxon>Phormidesmis</taxon>
    </lineage>
</organism>
<dbReference type="Gene3D" id="2.30.30.400">
    <property type="entry name" value="Rof-like"/>
    <property type="match status" value="1"/>
</dbReference>
<accession>A0A0P8DFL6</accession>
<dbReference type="AlphaFoldDB" id="A0A0P8DFL6"/>
<dbReference type="InterPro" id="IPR023534">
    <property type="entry name" value="Rof/RNase_P-like"/>
</dbReference>
<dbReference type="EMBL" id="LJZR01000014">
    <property type="protein sequence ID" value="KPQ35144.1"/>
    <property type="molecule type" value="Genomic_DNA"/>
</dbReference>
<gene>
    <name evidence="1" type="ORF">HLUCCA11_12045</name>
</gene>
<dbReference type="Proteomes" id="UP000050465">
    <property type="component" value="Unassembled WGS sequence"/>
</dbReference>
<dbReference type="SUPFAM" id="SSF101744">
    <property type="entry name" value="Rof/RNase P subunit-like"/>
    <property type="match status" value="1"/>
</dbReference>
<reference evidence="1 2" key="1">
    <citation type="submission" date="2015-09" db="EMBL/GenBank/DDBJ databases">
        <title>Identification and resolution of microdiversity through metagenomic sequencing of parallel consortia.</title>
        <authorList>
            <person name="Nelson W.C."/>
            <person name="Romine M.F."/>
            <person name="Lindemann S.R."/>
        </authorList>
    </citation>
    <scope>NUCLEOTIDE SEQUENCE [LARGE SCALE GENOMIC DNA]</scope>
    <source>
        <strain evidence="1">Ana</strain>
    </source>
</reference>